<proteinExistence type="predicted"/>
<dbReference type="Gene3D" id="3.30.70.270">
    <property type="match status" value="1"/>
</dbReference>
<dbReference type="AlphaFoldDB" id="A0A5C6MWL6"/>
<dbReference type="InterPro" id="IPR043128">
    <property type="entry name" value="Rev_trsase/Diguanyl_cyclase"/>
</dbReference>
<gene>
    <name evidence="1" type="ORF">D4764_06G0007190</name>
</gene>
<accession>A0A5C6MWL6</accession>
<dbReference type="SUPFAM" id="SSF56672">
    <property type="entry name" value="DNA/RNA polymerases"/>
    <property type="match status" value="1"/>
</dbReference>
<evidence type="ECO:0008006" key="3">
    <source>
        <dbReference type="Google" id="ProtNLM"/>
    </source>
</evidence>
<keyword evidence="2" id="KW-1185">Reference proteome</keyword>
<dbReference type="EMBL" id="RHFK02000019">
    <property type="protein sequence ID" value="TWW59189.1"/>
    <property type="molecule type" value="Genomic_DNA"/>
</dbReference>
<organism evidence="1 2">
    <name type="scientific">Takifugu flavidus</name>
    <name type="common">sansaifugu</name>
    <dbReference type="NCBI Taxonomy" id="433684"/>
    <lineage>
        <taxon>Eukaryota</taxon>
        <taxon>Metazoa</taxon>
        <taxon>Chordata</taxon>
        <taxon>Craniata</taxon>
        <taxon>Vertebrata</taxon>
        <taxon>Euteleostomi</taxon>
        <taxon>Actinopterygii</taxon>
        <taxon>Neopterygii</taxon>
        <taxon>Teleostei</taxon>
        <taxon>Neoteleostei</taxon>
        <taxon>Acanthomorphata</taxon>
        <taxon>Eupercaria</taxon>
        <taxon>Tetraodontiformes</taxon>
        <taxon>Tetradontoidea</taxon>
        <taxon>Tetraodontidae</taxon>
        <taxon>Takifugu</taxon>
    </lineage>
</organism>
<dbReference type="PANTHER" id="PTHR47331">
    <property type="entry name" value="PHD-TYPE DOMAIN-CONTAINING PROTEIN"/>
    <property type="match status" value="1"/>
</dbReference>
<protein>
    <recommendedName>
        <fullName evidence="3">Reverse transcriptase domain-containing protein</fullName>
    </recommendedName>
</protein>
<name>A0A5C6MWL6_9TELE</name>
<dbReference type="CDD" id="cd01644">
    <property type="entry name" value="RT_pepA17"/>
    <property type="match status" value="1"/>
</dbReference>
<dbReference type="Pfam" id="PF05380">
    <property type="entry name" value="Peptidase_A17"/>
    <property type="match status" value="1"/>
</dbReference>
<evidence type="ECO:0000313" key="1">
    <source>
        <dbReference type="EMBL" id="TWW59189.1"/>
    </source>
</evidence>
<dbReference type="Gene3D" id="3.10.10.10">
    <property type="entry name" value="HIV Type 1 Reverse Transcriptase, subunit A, domain 1"/>
    <property type="match status" value="1"/>
</dbReference>
<comment type="caution">
    <text evidence="1">The sequence shown here is derived from an EMBL/GenBank/DDBJ whole genome shotgun (WGS) entry which is preliminary data.</text>
</comment>
<sequence>MPNNRAVAEQRALNMKKKLQRSFQTFKDDYVSFMNDMINKRYAKKKIRVVFDCGTSYQGTTLNEQLLQGPDMTSSLIGILTRFRQDQVAIMLGVESMFHQVKVPPEDAGLLRFLWWPDGDVSQELQKYRMEVHLFGAASSPSCACYALRKCAEDNKSSFDAAVVETVLCNFYVDDCLRSVASEQEAVKLYQDLKAICQTGGFRLTKWMTNNLCCQAFYKRTTEVKTLDFDQESLAMERALGVLWCIRSDQFKFQVNIQQRPLTQRGILAMMSSVYDPLGMLSPVVPPAKNILHELCRLRTGWDDAVPDHLAQHWSRWMEELQLTNFGVAVQSLEAQLHHFSDASETGYGVVTYLVQKNSSNQKHCTTSWGRQGLPLLNP</sequence>
<dbReference type="InterPro" id="IPR043502">
    <property type="entry name" value="DNA/RNA_pol_sf"/>
</dbReference>
<reference evidence="1 2" key="1">
    <citation type="submission" date="2019-04" db="EMBL/GenBank/DDBJ databases">
        <title>Chromosome genome assembly for Takifugu flavidus.</title>
        <authorList>
            <person name="Xiao S."/>
        </authorList>
    </citation>
    <scope>NUCLEOTIDE SEQUENCE [LARGE SCALE GENOMIC DNA]</scope>
    <source>
        <strain evidence="1">HTHZ2018</strain>
        <tissue evidence="1">Muscle</tissue>
    </source>
</reference>
<dbReference type="Proteomes" id="UP000324091">
    <property type="component" value="Chromosome 6"/>
</dbReference>
<dbReference type="PANTHER" id="PTHR47331:SF3">
    <property type="match status" value="1"/>
</dbReference>
<evidence type="ECO:0000313" key="2">
    <source>
        <dbReference type="Proteomes" id="UP000324091"/>
    </source>
</evidence>
<dbReference type="InterPro" id="IPR008042">
    <property type="entry name" value="Retrotrans_Pao"/>
</dbReference>